<evidence type="ECO:0000256" key="1">
    <source>
        <dbReference type="ARBA" id="ARBA00006817"/>
    </source>
</evidence>
<dbReference type="RefSeq" id="WP_091381012.1">
    <property type="nucleotide sequence ID" value="NZ_FNDV01000010.1"/>
</dbReference>
<dbReference type="Proteomes" id="UP000199651">
    <property type="component" value="Unassembled WGS sequence"/>
</dbReference>
<reference evidence="4" key="1">
    <citation type="submission" date="2016-10" db="EMBL/GenBank/DDBJ databases">
        <authorList>
            <person name="Varghese N."/>
            <person name="Submissions S."/>
        </authorList>
    </citation>
    <scope>NUCLEOTIDE SEQUENCE [LARGE SCALE GENOMIC DNA]</scope>
    <source>
        <strain evidence="4">IBRC-M 10655</strain>
    </source>
</reference>
<gene>
    <name evidence="3" type="ORF">SAMN05192558_110140</name>
</gene>
<dbReference type="CDD" id="cd08891">
    <property type="entry name" value="SRPBCC_CalC"/>
    <property type="match status" value="1"/>
</dbReference>
<feature type="domain" description="Activator of Hsp90 ATPase homologue 1/2-like C-terminal" evidence="2">
    <location>
        <begin position="28"/>
        <end position="136"/>
    </location>
</feature>
<dbReference type="Gene3D" id="3.30.530.20">
    <property type="match status" value="1"/>
</dbReference>
<dbReference type="InterPro" id="IPR023393">
    <property type="entry name" value="START-like_dom_sf"/>
</dbReference>
<dbReference type="OrthoDB" id="268331at2"/>
<evidence type="ECO:0000313" key="3">
    <source>
        <dbReference type="EMBL" id="SDP56366.1"/>
    </source>
</evidence>
<evidence type="ECO:0000313" key="4">
    <source>
        <dbReference type="Proteomes" id="UP000199651"/>
    </source>
</evidence>
<dbReference type="AlphaFoldDB" id="A0A1H0TS22"/>
<sequence length="165" mass="18208">MTERSEMDTVDPVGEITVTVSVPAELDAAFTAFTEGFGGWWPEKQGFTGAPLETVGFEPAAGALWTERTVDGSEMKWGRVLRWEPPRRVVLSWELTADWATTDGPEQGSEIEVVFTAESAESSKVVLTHRGFDRHGDGGSRMRADMASDSAGWPYLIDAYRRSFD</sequence>
<dbReference type="EMBL" id="FNJB01000010">
    <property type="protein sequence ID" value="SDP56366.1"/>
    <property type="molecule type" value="Genomic_DNA"/>
</dbReference>
<accession>A0A1H0TS22</accession>
<organism evidence="3 4">
    <name type="scientific">Actinokineospora alba</name>
    <dbReference type="NCBI Taxonomy" id="504798"/>
    <lineage>
        <taxon>Bacteria</taxon>
        <taxon>Bacillati</taxon>
        <taxon>Actinomycetota</taxon>
        <taxon>Actinomycetes</taxon>
        <taxon>Pseudonocardiales</taxon>
        <taxon>Pseudonocardiaceae</taxon>
        <taxon>Actinokineospora</taxon>
    </lineage>
</organism>
<comment type="similarity">
    <text evidence="1">Belongs to the AHA1 family.</text>
</comment>
<keyword evidence="4" id="KW-1185">Reference proteome</keyword>
<dbReference type="Pfam" id="PF08327">
    <property type="entry name" value="AHSA1"/>
    <property type="match status" value="1"/>
</dbReference>
<dbReference type="InterPro" id="IPR013538">
    <property type="entry name" value="ASHA1/2-like_C"/>
</dbReference>
<protein>
    <submittedName>
        <fullName evidence="3">Activator of Hsp90 ATPase homolog 1-like protein</fullName>
    </submittedName>
</protein>
<dbReference type="SUPFAM" id="SSF55961">
    <property type="entry name" value="Bet v1-like"/>
    <property type="match status" value="1"/>
</dbReference>
<evidence type="ECO:0000259" key="2">
    <source>
        <dbReference type="Pfam" id="PF08327"/>
    </source>
</evidence>
<dbReference type="STRING" id="504798.SAMN05421871_110140"/>
<name>A0A1H0TS22_9PSEU</name>
<proteinExistence type="inferred from homology"/>